<name>A0AAD7MT70_9AGAR</name>
<organism evidence="2 3">
    <name type="scientific">Mycena metata</name>
    <dbReference type="NCBI Taxonomy" id="1033252"/>
    <lineage>
        <taxon>Eukaryota</taxon>
        <taxon>Fungi</taxon>
        <taxon>Dikarya</taxon>
        <taxon>Basidiomycota</taxon>
        <taxon>Agaricomycotina</taxon>
        <taxon>Agaricomycetes</taxon>
        <taxon>Agaricomycetidae</taxon>
        <taxon>Agaricales</taxon>
        <taxon>Marasmiineae</taxon>
        <taxon>Mycenaceae</taxon>
        <taxon>Mycena</taxon>
    </lineage>
</organism>
<dbReference type="Proteomes" id="UP001215598">
    <property type="component" value="Unassembled WGS sequence"/>
</dbReference>
<feature type="region of interest" description="Disordered" evidence="1">
    <location>
        <begin position="42"/>
        <end position="86"/>
    </location>
</feature>
<sequence length="240" mass="25772">MRVRARRRSEGGAIKRGVVDARVQRPVLGGLFCRVVVLGLNPTPNQPKRIPPPPTANERTITPQQRLHARPQPRARTKQAPPALRPRRRVVKTQIKAQVRRARRPPLHKGLCANASPPSPGGACGYAAYARSGFVVVLGFGFVAKVDALPVLVPVPASVCVPSSLVDWDAECECEGACCSECVECCEWSEEACDAEAETEDERTKGAKPLLRANAEGGGRKGSRAPARAPNSRIEVLAPA</sequence>
<proteinExistence type="predicted"/>
<accession>A0AAD7MT70</accession>
<feature type="compositionally biased region" description="Basic residues" evidence="1">
    <location>
        <begin position="67"/>
        <end position="77"/>
    </location>
</feature>
<feature type="region of interest" description="Disordered" evidence="1">
    <location>
        <begin position="197"/>
        <end position="231"/>
    </location>
</feature>
<keyword evidence="3" id="KW-1185">Reference proteome</keyword>
<reference evidence="2" key="1">
    <citation type="submission" date="2023-03" db="EMBL/GenBank/DDBJ databases">
        <title>Massive genome expansion in bonnet fungi (Mycena s.s.) driven by repeated elements and novel gene families across ecological guilds.</title>
        <authorList>
            <consortium name="Lawrence Berkeley National Laboratory"/>
            <person name="Harder C.B."/>
            <person name="Miyauchi S."/>
            <person name="Viragh M."/>
            <person name="Kuo A."/>
            <person name="Thoen E."/>
            <person name="Andreopoulos B."/>
            <person name="Lu D."/>
            <person name="Skrede I."/>
            <person name="Drula E."/>
            <person name="Henrissat B."/>
            <person name="Morin E."/>
            <person name="Kohler A."/>
            <person name="Barry K."/>
            <person name="LaButti K."/>
            <person name="Morin E."/>
            <person name="Salamov A."/>
            <person name="Lipzen A."/>
            <person name="Mereny Z."/>
            <person name="Hegedus B."/>
            <person name="Baldrian P."/>
            <person name="Stursova M."/>
            <person name="Weitz H."/>
            <person name="Taylor A."/>
            <person name="Grigoriev I.V."/>
            <person name="Nagy L.G."/>
            <person name="Martin F."/>
            <person name="Kauserud H."/>
        </authorList>
    </citation>
    <scope>NUCLEOTIDE SEQUENCE</scope>
    <source>
        <strain evidence="2">CBHHK182m</strain>
    </source>
</reference>
<evidence type="ECO:0000313" key="2">
    <source>
        <dbReference type="EMBL" id="KAJ7732149.1"/>
    </source>
</evidence>
<gene>
    <name evidence="2" type="ORF">B0H16DRAFT_180897</name>
</gene>
<comment type="caution">
    <text evidence="2">The sequence shown here is derived from an EMBL/GenBank/DDBJ whole genome shotgun (WGS) entry which is preliminary data.</text>
</comment>
<evidence type="ECO:0000256" key="1">
    <source>
        <dbReference type="SAM" id="MobiDB-lite"/>
    </source>
</evidence>
<protein>
    <submittedName>
        <fullName evidence="2">Uncharacterized protein</fullName>
    </submittedName>
</protein>
<dbReference type="EMBL" id="JARKIB010000147">
    <property type="protein sequence ID" value="KAJ7732149.1"/>
    <property type="molecule type" value="Genomic_DNA"/>
</dbReference>
<dbReference type="AlphaFoldDB" id="A0AAD7MT70"/>
<evidence type="ECO:0000313" key="3">
    <source>
        <dbReference type="Proteomes" id="UP001215598"/>
    </source>
</evidence>